<keyword evidence="1" id="KW-0812">Transmembrane</keyword>
<keyword evidence="1" id="KW-1133">Transmembrane helix</keyword>
<keyword evidence="1" id="KW-0472">Membrane</keyword>
<protein>
    <submittedName>
        <fullName evidence="3">Uncharacterized protein</fullName>
    </submittedName>
</protein>
<evidence type="ECO:0000313" key="3">
    <source>
        <dbReference type="EMBL" id="KXV43031.1"/>
    </source>
</evidence>
<reference evidence="5" key="3">
    <citation type="journal article" date="2019" name="Int. J. Syst. Evol. Microbiol.">
        <title>The Global Catalogue of Microorganisms (GCM) 10K type strain sequencing project: providing services to taxonomists for standard genome sequencing and annotation.</title>
        <authorList>
            <consortium name="The Broad Institute Genomics Platform"/>
            <consortium name="The Broad Institute Genome Sequencing Center for Infectious Disease"/>
            <person name="Wu L."/>
            <person name="Ma J."/>
        </authorList>
    </citation>
    <scope>NUCLEOTIDE SEQUENCE [LARGE SCALE GENOMIC DNA]</scope>
    <source>
        <strain evidence="5">NBRC 3250</strain>
    </source>
</reference>
<evidence type="ECO:0000313" key="5">
    <source>
        <dbReference type="Proteomes" id="UP001156672"/>
    </source>
</evidence>
<dbReference type="EMBL" id="BSNW01000005">
    <property type="protein sequence ID" value="GLQ67650.1"/>
    <property type="molecule type" value="Genomic_DNA"/>
</dbReference>
<gene>
    <name evidence="3" type="ORF">AD941_00415</name>
    <name evidence="2" type="ORF">GCM10007866_00980</name>
</gene>
<dbReference type="EMBL" id="LHZN01000049">
    <property type="protein sequence ID" value="KXV43031.1"/>
    <property type="molecule type" value="Genomic_DNA"/>
</dbReference>
<feature type="transmembrane region" description="Helical" evidence="1">
    <location>
        <begin position="12"/>
        <end position="29"/>
    </location>
</feature>
<proteinExistence type="predicted"/>
<evidence type="ECO:0000313" key="4">
    <source>
        <dbReference type="Proteomes" id="UP000075682"/>
    </source>
</evidence>
<evidence type="ECO:0000256" key="1">
    <source>
        <dbReference type="SAM" id="Phobius"/>
    </source>
</evidence>
<accession>A0AAW3R1I8</accession>
<organism evidence="3 4">
    <name type="scientific">Gluconobacter albidus</name>
    <dbReference type="NCBI Taxonomy" id="318683"/>
    <lineage>
        <taxon>Bacteria</taxon>
        <taxon>Pseudomonadati</taxon>
        <taxon>Pseudomonadota</taxon>
        <taxon>Alphaproteobacteria</taxon>
        <taxon>Acetobacterales</taxon>
        <taxon>Acetobacteraceae</taxon>
        <taxon>Gluconobacter</taxon>
    </lineage>
</organism>
<dbReference type="AlphaFoldDB" id="A0AAW3R1I8"/>
<reference evidence="3 4" key="2">
    <citation type="submission" date="2015-06" db="EMBL/GenBank/DDBJ databases">
        <title>Improved classification and identification of acetic acid bacteria using matrix-assisted laser desorption/ionization time-of-flight mass spectrometry; Gluconobacter nephelii and Gluconobacter uchimurae are later heterotypic synonyms of Gluconobacter japonicus and Gluconobacter oxydans, respectively.</title>
        <authorList>
            <person name="Li L."/>
            <person name="Cleenwerck I."/>
            <person name="De Vuyst L."/>
            <person name="Vandamme P."/>
        </authorList>
    </citation>
    <scope>NUCLEOTIDE SEQUENCE [LARGE SCALE GENOMIC DNA]</scope>
    <source>
        <strain evidence="3 4">LMG 1356</strain>
    </source>
</reference>
<reference evidence="2" key="4">
    <citation type="submission" date="2023-01" db="EMBL/GenBank/DDBJ databases">
        <title>Draft genome sequence of Gluconobacter albidus strain NBRC 3250.</title>
        <authorList>
            <person name="Sun Q."/>
            <person name="Mori K."/>
        </authorList>
    </citation>
    <scope>NUCLEOTIDE SEQUENCE</scope>
    <source>
        <strain evidence="2">NBRC 3250</strain>
    </source>
</reference>
<feature type="transmembrane region" description="Helical" evidence="1">
    <location>
        <begin position="35"/>
        <end position="52"/>
    </location>
</feature>
<dbReference type="Proteomes" id="UP000075682">
    <property type="component" value="Unassembled WGS sequence"/>
</dbReference>
<comment type="caution">
    <text evidence="3">The sequence shown here is derived from an EMBL/GenBank/DDBJ whole genome shotgun (WGS) entry which is preliminary data.</text>
</comment>
<name>A0AAW3R1I8_9PROT</name>
<dbReference type="Proteomes" id="UP001156672">
    <property type="component" value="Unassembled WGS sequence"/>
</dbReference>
<sequence length="220" mass="24151">MQAVTESVQQWALGVILILLILLPCVFAWRKNNAGAATVTAACGLAAVLVFIPQVQSLTFGPLKAEMRAKIDEADATLTQLRGLASDLARVSVLSVLEQGDIGGPQYETLYAIQIGLERQLTELHVKPQEVQEIMKPLISRIQVAFGIQIEDAALDGLDVTPDKEPFRNCISNARKELSVDKFRACFKDTSISSPHLETLLGELAEFQKTGHIERLDTRK</sequence>
<keyword evidence="5" id="KW-1185">Reference proteome</keyword>
<evidence type="ECO:0000313" key="2">
    <source>
        <dbReference type="EMBL" id="GLQ67650.1"/>
    </source>
</evidence>
<reference evidence="2" key="1">
    <citation type="journal article" date="2014" name="Int. J. Syst. Evol. Microbiol.">
        <title>Complete genome of a new Firmicutes species belonging to the dominant human colonic microbiota ('Ruminococcus bicirculans') reveals two chromosomes and a selective capacity to utilize plant glucans.</title>
        <authorList>
            <consortium name="NISC Comparative Sequencing Program"/>
            <person name="Wegmann U."/>
            <person name="Louis P."/>
            <person name="Goesmann A."/>
            <person name="Henrissat B."/>
            <person name="Duncan S.H."/>
            <person name="Flint H.J."/>
        </authorList>
    </citation>
    <scope>NUCLEOTIDE SEQUENCE</scope>
    <source>
        <strain evidence="2">NBRC 3250</strain>
    </source>
</reference>